<feature type="compositionally biased region" description="Low complexity" evidence="7">
    <location>
        <begin position="50"/>
        <end position="62"/>
    </location>
</feature>
<accession>A0A163JHM9</accession>
<evidence type="ECO:0000256" key="1">
    <source>
        <dbReference type="ARBA" id="ARBA00004167"/>
    </source>
</evidence>
<dbReference type="SMART" id="SM00338">
    <property type="entry name" value="BRLZ"/>
    <property type="match status" value="1"/>
</dbReference>
<keyword evidence="3" id="KW-0238">DNA-binding</keyword>
<reference evidence="9" key="1">
    <citation type="submission" date="2016-04" db="EMBL/GenBank/DDBJ databases">
        <authorList>
            <person name="Evans L.H."/>
            <person name="Alamgir A."/>
            <person name="Owens N."/>
            <person name="Weber N.D."/>
            <person name="Virtaneva K."/>
            <person name="Barbian K."/>
            <person name="Babar A."/>
            <person name="Rosenke K."/>
        </authorList>
    </citation>
    <scope>NUCLEOTIDE SEQUENCE [LARGE SCALE GENOMIC DNA]</scope>
    <source>
        <strain evidence="9">CBS 101.48</strain>
    </source>
</reference>
<keyword evidence="2" id="KW-0805">Transcription regulation</keyword>
<dbReference type="Pfam" id="PF00170">
    <property type="entry name" value="bZIP_1"/>
    <property type="match status" value="1"/>
</dbReference>
<dbReference type="GO" id="GO:0005634">
    <property type="term" value="C:nucleus"/>
    <property type="evidence" value="ECO:0007669"/>
    <property type="project" value="TreeGrafter"/>
</dbReference>
<feature type="region of interest" description="Disordered" evidence="7">
    <location>
        <begin position="1"/>
        <end position="22"/>
    </location>
</feature>
<dbReference type="GO" id="GO:0000978">
    <property type="term" value="F:RNA polymerase II cis-regulatory region sequence-specific DNA binding"/>
    <property type="evidence" value="ECO:0007669"/>
    <property type="project" value="TreeGrafter"/>
</dbReference>
<feature type="domain" description="BZIP" evidence="8">
    <location>
        <begin position="291"/>
        <end position="354"/>
    </location>
</feature>
<organism evidence="9">
    <name type="scientific">Absidia glauca</name>
    <name type="common">Pin mould</name>
    <dbReference type="NCBI Taxonomy" id="4829"/>
    <lineage>
        <taxon>Eukaryota</taxon>
        <taxon>Fungi</taxon>
        <taxon>Fungi incertae sedis</taxon>
        <taxon>Mucoromycota</taxon>
        <taxon>Mucoromycotina</taxon>
        <taxon>Mucoromycetes</taxon>
        <taxon>Mucorales</taxon>
        <taxon>Cunninghamellaceae</taxon>
        <taxon>Absidia</taxon>
    </lineage>
</organism>
<dbReference type="Proteomes" id="UP000078561">
    <property type="component" value="Unassembled WGS sequence"/>
</dbReference>
<dbReference type="GO" id="GO:0000981">
    <property type="term" value="F:DNA-binding transcription factor activity, RNA polymerase II-specific"/>
    <property type="evidence" value="ECO:0007669"/>
    <property type="project" value="TreeGrafter"/>
</dbReference>
<feature type="compositionally biased region" description="Basic residues" evidence="7">
    <location>
        <begin position="190"/>
        <end position="199"/>
    </location>
</feature>
<feature type="region of interest" description="Disordered" evidence="7">
    <location>
        <begin position="580"/>
        <end position="620"/>
    </location>
</feature>
<dbReference type="PANTHER" id="PTHR46164:SF3">
    <property type="entry name" value="ATF6, ISOFORM C"/>
    <property type="match status" value="1"/>
</dbReference>
<evidence type="ECO:0000313" key="10">
    <source>
        <dbReference type="Proteomes" id="UP000078561"/>
    </source>
</evidence>
<protein>
    <recommendedName>
        <fullName evidence="8">BZIP domain-containing protein</fullName>
    </recommendedName>
</protein>
<dbReference type="SUPFAM" id="SSF57959">
    <property type="entry name" value="Leucine zipper domain"/>
    <property type="match status" value="1"/>
</dbReference>
<dbReference type="EMBL" id="LT552697">
    <property type="protein sequence ID" value="SAL99443.1"/>
    <property type="molecule type" value="Genomic_DNA"/>
</dbReference>
<evidence type="ECO:0000313" key="9">
    <source>
        <dbReference type="EMBL" id="SAL99443.1"/>
    </source>
</evidence>
<dbReference type="GO" id="GO:0016020">
    <property type="term" value="C:membrane"/>
    <property type="evidence" value="ECO:0007669"/>
    <property type="project" value="UniProtKB-SubCell"/>
</dbReference>
<evidence type="ECO:0000259" key="8">
    <source>
        <dbReference type="PROSITE" id="PS50217"/>
    </source>
</evidence>
<feature type="region of interest" description="Disordered" evidence="7">
    <location>
        <begin position="358"/>
        <end position="384"/>
    </location>
</feature>
<gene>
    <name evidence="9" type="primary">ABSGL_05057.1 scaffold 6272</name>
</gene>
<evidence type="ECO:0000256" key="5">
    <source>
        <dbReference type="ARBA" id="ARBA00023242"/>
    </source>
</evidence>
<dbReference type="PROSITE" id="PS50217">
    <property type="entry name" value="BZIP"/>
    <property type="match status" value="1"/>
</dbReference>
<evidence type="ECO:0000256" key="4">
    <source>
        <dbReference type="ARBA" id="ARBA00023163"/>
    </source>
</evidence>
<dbReference type="GO" id="GO:0030968">
    <property type="term" value="P:endoplasmic reticulum unfolded protein response"/>
    <property type="evidence" value="ECO:0007669"/>
    <property type="project" value="TreeGrafter"/>
</dbReference>
<feature type="coiled-coil region" evidence="6">
    <location>
        <begin position="309"/>
        <end position="357"/>
    </location>
</feature>
<feature type="region of interest" description="Disordered" evidence="7">
    <location>
        <begin position="249"/>
        <end position="286"/>
    </location>
</feature>
<name>A0A163JHM9_ABSGL</name>
<dbReference type="InParanoid" id="A0A163JHM9"/>
<keyword evidence="10" id="KW-1185">Reference proteome</keyword>
<dbReference type="InterPro" id="IPR051882">
    <property type="entry name" value="ATF_bZIP_TF"/>
</dbReference>
<feature type="compositionally biased region" description="Basic residues" evidence="7">
    <location>
        <begin position="368"/>
        <end position="378"/>
    </location>
</feature>
<keyword evidence="5" id="KW-0539">Nucleus</keyword>
<feature type="compositionally biased region" description="Basic residues" evidence="7">
    <location>
        <begin position="605"/>
        <end position="620"/>
    </location>
</feature>
<comment type="subcellular location">
    <subcellularLocation>
        <location evidence="1">Membrane</location>
        <topology evidence="1">Single-pass membrane protein</topology>
    </subcellularLocation>
</comment>
<dbReference type="InterPro" id="IPR046347">
    <property type="entry name" value="bZIP_sf"/>
</dbReference>
<dbReference type="STRING" id="4829.A0A163JHM9"/>
<sequence length="620" mass="68244">MTIDSPMITIKPDPDSIKEDQDDLIFSYLNTDYVSTEPTHDDDLPPPSSPYSTSSASTDAAHSSMDLDMVSMDQQQQQDSSSLYVQDPFLFHLQTAFQEQGLPLPWPASTAALPTAPFPGGGNGVQDLSCLMNIHPLFIPPTTNYQQPQQLQPQQHQLQQQQDLQPTSMLSPRSSYSSTTSSSSDSEQSKKKRGGRKKREVSIAPAPIKPLTRILPAANIPTVYSAPQPTPAPTTASSPQCDHIKQENVKVESSGTSLTPPPLDQIPSPPPPQPQAAVSQTPEKSPAELAYAKRQERLIKNRAAALLSRKRKREHLTTLEDERQQLVNENQTLHSKVSSLEARVMSLEQENMELKRRLSPSPSTAVQHKQHHHHHHSHSIATPKHAKTTGMVFMIILFSFALFTLPSSHSPDQLTVGGSSVKPTIALIGSSPSPRMPEIRLDTVPTSGGTTTSSSSELTPNTTTDLMLIDHVRPGDLQSWIKAKLGQQQHNQETDLVQWRDGIKTAGPHMYLYADQFSQAAPLHQQGSSSPSSMPALEPTLSILCPLNTSSACERPAYLQIDVQVLGSRVLEGELKHAQHDDPLADNEGDSLMFDPIKADPSTDRRRHPERRRFSRVVLE</sequence>
<dbReference type="InterPro" id="IPR004827">
    <property type="entry name" value="bZIP"/>
</dbReference>
<dbReference type="Gene3D" id="1.20.5.170">
    <property type="match status" value="1"/>
</dbReference>
<proteinExistence type="predicted"/>
<evidence type="ECO:0000256" key="7">
    <source>
        <dbReference type="SAM" id="MobiDB-lite"/>
    </source>
</evidence>
<evidence type="ECO:0000256" key="6">
    <source>
        <dbReference type="SAM" id="Coils"/>
    </source>
</evidence>
<feature type="compositionally biased region" description="Pro residues" evidence="7">
    <location>
        <begin position="259"/>
        <end position="274"/>
    </location>
</feature>
<evidence type="ECO:0000256" key="3">
    <source>
        <dbReference type="ARBA" id="ARBA00023125"/>
    </source>
</evidence>
<dbReference type="OrthoDB" id="674948at2759"/>
<dbReference type="PANTHER" id="PTHR46164">
    <property type="entry name" value="ATF6, ISOFORM C"/>
    <property type="match status" value="1"/>
</dbReference>
<feature type="region of interest" description="Disordered" evidence="7">
    <location>
        <begin position="141"/>
        <end position="207"/>
    </location>
</feature>
<keyword evidence="4" id="KW-0804">Transcription</keyword>
<dbReference type="AlphaFoldDB" id="A0A163JHM9"/>
<feature type="compositionally biased region" description="Low complexity" evidence="7">
    <location>
        <begin position="146"/>
        <end position="186"/>
    </location>
</feature>
<feature type="region of interest" description="Disordered" evidence="7">
    <location>
        <begin position="35"/>
        <end position="62"/>
    </location>
</feature>
<evidence type="ECO:0000256" key="2">
    <source>
        <dbReference type="ARBA" id="ARBA00023015"/>
    </source>
</evidence>
<keyword evidence="6" id="KW-0175">Coiled coil</keyword>